<sequence>MYQLQPHNISPNSVLAISNHVTLFEGHLRVKPDLTLFQFYFSVKKETMPKTNTLANFGSVTFKLRRDRIYPQTDRHESVRYWSSRFFYVKETEMPASTRNLPPFKDGPAAEVSAWNANPHLSEYPEVEKMAKWISKLVSSGLTGKDLTMSWFTKRIQPLQHREQLMYLYSGGKDKMRATKDILSSDALDKRLRVMIKVPREVHSHACGHDIYTGGAGPSFDSLEEKDLGFLVRTPITGPSNPEPASDADEAELVLPSKRKRNSDSGKTPKRGRGTFGSKTSSITTKSLEKEKLRLKEIDTSTKEGEIEQFFTRAKSSKKSGEKPKNKVKPSPAPMPITPEVEVPPKPAPSMIPPKEKDVIHIDDDAENVGGSRKDASASTPSTEE</sequence>
<evidence type="ECO:0000256" key="1">
    <source>
        <dbReference type="SAM" id="MobiDB-lite"/>
    </source>
</evidence>
<dbReference type="Pfam" id="PF04195">
    <property type="entry name" value="Transposase_28"/>
    <property type="match status" value="1"/>
</dbReference>
<dbReference type="PANTHER" id="PTHR33026:SF7">
    <property type="entry name" value="OS03G0100275 PROTEIN"/>
    <property type="match status" value="1"/>
</dbReference>
<organism evidence="3 4">
    <name type="scientific">Lolium multiflorum</name>
    <name type="common">Italian ryegrass</name>
    <name type="synonym">Lolium perenne subsp. multiflorum</name>
    <dbReference type="NCBI Taxonomy" id="4521"/>
    <lineage>
        <taxon>Eukaryota</taxon>
        <taxon>Viridiplantae</taxon>
        <taxon>Streptophyta</taxon>
        <taxon>Embryophyta</taxon>
        <taxon>Tracheophyta</taxon>
        <taxon>Spermatophyta</taxon>
        <taxon>Magnoliopsida</taxon>
        <taxon>Liliopsida</taxon>
        <taxon>Poales</taxon>
        <taxon>Poaceae</taxon>
        <taxon>BOP clade</taxon>
        <taxon>Pooideae</taxon>
        <taxon>Poodae</taxon>
        <taxon>Poeae</taxon>
        <taxon>Poeae Chloroplast Group 2 (Poeae type)</taxon>
        <taxon>Loliodinae</taxon>
        <taxon>Loliinae</taxon>
        <taxon>Lolium</taxon>
    </lineage>
</organism>
<comment type="caution">
    <text evidence="3">The sequence shown here is derived from an EMBL/GenBank/DDBJ whole genome shotgun (WGS) entry which is preliminary data.</text>
</comment>
<feature type="domain" description="Transposase (putative) gypsy type" evidence="2">
    <location>
        <begin position="2"/>
        <end position="44"/>
    </location>
</feature>
<name>A0AAD8TTJ0_LOLMU</name>
<feature type="compositionally biased region" description="Pro residues" evidence="1">
    <location>
        <begin position="331"/>
        <end position="352"/>
    </location>
</feature>
<evidence type="ECO:0000259" key="2">
    <source>
        <dbReference type="Pfam" id="PF04195"/>
    </source>
</evidence>
<gene>
    <name evidence="3" type="ORF">QYE76_008581</name>
</gene>
<evidence type="ECO:0000313" key="4">
    <source>
        <dbReference type="Proteomes" id="UP001231189"/>
    </source>
</evidence>
<feature type="region of interest" description="Disordered" evidence="1">
    <location>
        <begin position="309"/>
        <end position="385"/>
    </location>
</feature>
<protein>
    <recommendedName>
        <fullName evidence="2">Transposase (putative) gypsy type domain-containing protein</fullName>
    </recommendedName>
</protein>
<accession>A0AAD8TTJ0</accession>
<proteinExistence type="predicted"/>
<keyword evidence="4" id="KW-1185">Reference proteome</keyword>
<dbReference type="InterPro" id="IPR007321">
    <property type="entry name" value="Transposase_28"/>
</dbReference>
<feature type="compositionally biased region" description="Basic and acidic residues" evidence="1">
    <location>
        <begin position="354"/>
        <end position="363"/>
    </location>
</feature>
<feature type="region of interest" description="Disordered" evidence="1">
    <location>
        <begin position="233"/>
        <end position="288"/>
    </location>
</feature>
<evidence type="ECO:0000313" key="3">
    <source>
        <dbReference type="EMBL" id="KAK1691884.1"/>
    </source>
</evidence>
<dbReference type="EMBL" id="JAUUTY010000001">
    <property type="protein sequence ID" value="KAK1691884.1"/>
    <property type="molecule type" value="Genomic_DNA"/>
</dbReference>
<feature type="compositionally biased region" description="Polar residues" evidence="1">
    <location>
        <begin position="277"/>
        <end position="286"/>
    </location>
</feature>
<dbReference type="PANTHER" id="PTHR33026">
    <property type="entry name" value="OS06G0360600 PROTEIN"/>
    <property type="match status" value="1"/>
</dbReference>
<reference evidence="3" key="1">
    <citation type="submission" date="2023-07" db="EMBL/GenBank/DDBJ databases">
        <title>A chromosome-level genome assembly of Lolium multiflorum.</title>
        <authorList>
            <person name="Chen Y."/>
            <person name="Copetti D."/>
            <person name="Kolliker R."/>
            <person name="Studer B."/>
        </authorList>
    </citation>
    <scope>NUCLEOTIDE SEQUENCE</scope>
    <source>
        <strain evidence="3">02402/16</strain>
        <tissue evidence="3">Leaf</tissue>
    </source>
</reference>
<dbReference type="AlphaFoldDB" id="A0AAD8TTJ0"/>
<dbReference type="Proteomes" id="UP001231189">
    <property type="component" value="Unassembled WGS sequence"/>
</dbReference>